<keyword evidence="1" id="KW-0472">Membrane</keyword>
<evidence type="ECO:0000313" key="3">
    <source>
        <dbReference type="Proteomes" id="UP000759131"/>
    </source>
</evidence>
<proteinExistence type="predicted"/>
<feature type="transmembrane region" description="Helical" evidence="1">
    <location>
        <begin position="42"/>
        <end position="59"/>
    </location>
</feature>
<protein>
    <submittedName>
        <fullName evidence="2">Uncharacterized protein</fullName>
    </submittedName>
</protein>
<keyword evidence="1" id="KW-1133">Transmembrane helix</keyword>
<dbReference type="Proteomes" id="UP000759131">
    <property type="component" value="Unassembled WGS sequence"/>
</dbReference>
<dbReference type="AlphaFoldDB" id="A0A7R9KY48"/>
<dbReference type="EMBL" id="CAJPIZ010009694">
    <property type="protein sequence ID" value="CAG2112022.1"/>
    <property type="molecule type" value="Genomic_DNA"/>
</dbReference>
<name>A0A7R9KY48_9ACAR</name>
<keyword evidence="3" id="KW-1185">Reference proteome</keyword>
<evidence type="ECO:0000256" key="1">
    <source>
        <dbReference type="SAM" id="Phobius"/>
    </source>
</evidence>
<dbReference type="EMBL" id="OC864269">
    <property type="protein sequence ID" value="CAD7631592.1"/>
    <property type="molecule type" value="Genomic_DNA"/>
</dbReference>
<reference evidence="2" key="1">
    <citation type="submission" date="2020-11" db="EMBL/GenBank/DDBJ databases">
        <authorList>
            <person name="Tran Van P."/>
        </authorList>
    </citation>
    <scope>NUCLEOTIDE SEQUENCE</scope>
</reference>
<accession>A0A7R9KY48</accession>
<gene>
    <name evidence="2" type="ORF">OSB1V03_LOCUS12001</name>
</gene>
<evidence type="ECO:0000313" key="2">
    <source>
        <dbReference type="EMBL" id="CAD7631592.1"/>
    </source>
</evidence>
<keyword evidence="1" id="KW-0812">Transmembrane</keyword>
<organism evidence="2">
    <name type="scientific">Medioppia subpectinata</name>
    <dbReference type="NCBI Taxonomy" id="1979941"/>
    <lineage>
        <taxon>Eukaryota</taxon>
        <taxon>Metazoa</taxon>
        <taxon>Ecdysozoa</taxon>
        <taxon>Arthropoda</taxon>
        <taxon>Chelicerata</taxon>
        <taxon>Arachnida</taxon>
        <taxon>Acari</taxon>
        <taxon>Acariformes</taxon>
        <taxon>Sarcoptiformes</taxon>
        <taxon>Oribatida</taxon>
        <taxon>Brachypylina</taxon>
        <taxon>Oppioidea</taxon>
        <taxon>Oppiidae</taxon>
        <taxon>Medioppia</taxon>
    </lineage>
</organism>
<sequence>MHIFTMSPKVDEEPSGCTIIDDDYIKGAVPEIGFKVNQTSRLFTRIAFLVFLCLDFISIRDDMKSSKT</sequence>